<dbReference type="InterPro" id="IPR002885">
    <property type="entry name" value="PPR_rpt"/>
</dbReference>
<protein>
    <submittedName>
        <fullName evidence="3">Pentatricopeptide repeat</fullName>
    </submittedName>
</protein>
<keyword evidence="4" id="KW-1185">Reference proteome</keyword>
<dbReference type="Pfam" id="PF13812">
    <property type="entry name" value="PPR_3"/>
    <property type="match status" value="1"/>
</dbReference>
<dbReference type="FunFam" id="1.25.40.10:FF:000782">
    <property type="entry name" value="Pentatricopeptide repeat-containing protein"/>
    <property type="match status" value="1"/>
</dbReference>
<reference evidence="3 4" key="1">
    <citation type="submission" date="2023-12" db="EMBL/GenBank/DDBJ databases">
        <title>A high-quality genome assembly for Dillenia turbinata (Dilleniales).</title>
        <authorList>
            <person name="Chanderbali A."/>
        </authorList>
    </citation>
    <scope>NUCLEOTIDE SEQUENCE [LARGE SCALE GENOMIC DNA]</scope>
    <source>
        <strain evidence="3">LSX21</strain>
        <tissue evidence="3">Leaf</tissue>
    </source>
</reference>
<dbReference type="Pfam" id="PF12854">
    <property type="entry name" value="PPR_1"/>
    <property type="match status" value="1"/>
</dbReference>
<dbReference type="InterPro" id="IPR011990">
    <property type="entry name" value="TPR-like_helical_dom_sf"/>
</dbReference>
<evidence type="ECO:0000256" key="1">
    <source>
        <dbReference type="ARBA" id="ARBA00022737"/>
    </source>
</evidence>
<dbReference type="NCBIfam" id="TIGR00756">
    <property type="entry name" value="PPR"/>
    <property type="match status" value="7"/>
</dbReference>
<dbReference type="PROSITE" id="PS51375">
    <property type="entry name" value="PPR"/>
    <property type="match status" value="6"/>
</dbReference>
<dbReference type="EMBL" id="JBAMMX010000023">
    <property type="protein sequence ID" value="KAK6917056.1"/>
    <property type="molecule type" value="Genomic_DNA"/>
</dbReference>
<dbReference type="FunFam" id="1.25.40.10:FF:000442">
    <property type="entry name" value="Pentatricopeptide repeat-containing protein At3g49710"/>
    <property type="match status" value="1"/>
</dbReference>
<dbReference type="GO" id="GO:0009451">
    <property type="term" value="P:RNA modification"/>
    <property type="evidence" value="ECO:0007669"/>
    <property type="project" value="InterPro"/>
</dbReference>
<dbReference type="Gene3D" id="1.25.40.10">
    <property type="entry name" value="Tetratricopeptide repeat domain"/>
    <property type="match status" value="5"/>
</dbReference>
<dbReference type="Proteomes" id="UP001370490">
    <property type="component" value="Unassembled WGS sequence"/>
</dbReference>
<dbReference type="AlphaFoldDB" id="A0AAN8YXS9"/>
<feature type="repeat" description="PPR" evidence="2">
    <location>
        <begin position="503"/>
        <end position="537"/>
    </location>
</feature>
<keyword evidence="1" id="KW-0677">Repeat</keyword>
<evidence type="ECO:0000256" key="2">
    <source>
        <dbReference type="PROSITE-ProRule" id="PRU00708"/>
    </source>
</evidence>
<feature type="repeat" description="PPR" evidence="2">
    <location>
        <begin position="332"/>
        <end position="366"/>
    </location>
</feature>
<feature type="repeat" description="PPR" evidence="2">
    <location>
        <begin position="39"/>
        <end position="69"/>
    </location>
</feature>
<proteinExistence type="predicted"/>
<feature type="repeat" description="PPR" evidence="2">
    <location>
        <begin position="202"/>
        <end position="236"/>
    </location>
</feature>
<dbReference type="PANTHER" id="PTHR47926">
    <property type="entry name" value="PENTATRICOPEPTIDE REPEAT-CONTAINING PROTEIN"/>
    <property type="match status" value="1"/>
</dbReference>
<name>A0AAN8YXS9_9MAGN</name>
<dbReference type="InterPro" id="IPR046960">
    <property type="entry name" value="PPR_At4g14850-like_plant"/>
</dbReference>
<gene>
    <name evidence="3" type="ORF">RJ641_017807</name>
</gene>
<dbReference type="GO" id="GO:0003723">
    <property type="term" value="F:RNA binding"/>
    <property type="evidence" value="ECO:0007669"/>
    <property type="project" value="InterPro"/>
</dbReference>
<accession>A0AAN8YXS9</accession>
<feature type="repeat" description="PPR" evidence="2">
    <location>
        <begin position="433"/>
        <end position="467"/>
    </location>
</feature>
<sequence length="657" mass="73325">MVGKTLRLANLLQTFIDKGALLSGKLLHAYFLRNGLSADKFLFNRLIELYSKCGKINWAFSVFDKMARKDVYTWNAMLGACCKAGSLVDAYQLFENMPERNVVSWNTLISAFVRNEYEEKALICYFKMRREGFVPTHFTLASVFSGCGALDDAECGRVCHSLAIKIGLDKNMYVGNALLAMYSKCRRVDDAVQAFRDVPVPNEVSFTAMLSGLAETDRVYEALDLFRLMHTSGVCIDSVLLSSVTSVCGVGRSRESGFTSQGGELLLDVYGRQVHGYGVRFQSEKAIECLQRMQHSGFEPDEVTYINMLAACIKSDNIEMARQIFDRMFNPSLSSWNAIFSGYSQNGDHKEAIKLFRQMQFQNVKPDRTTFAIILSSCATMGLLQSGKQLHAASQKAGLHMDNYVASGLISIYSRGKKLDTAKQILDRLPELDVVCYNAMIAGLSLGSLDEEAFTLFKHMRVKGVMPTQFSFTTILNSCAKLSSLSQGRQLHAQILKDGHVNDTFVGSALIDMYCKCGNMDAARQFFDAMPLRNTVIWNEMIHGYAQSGHGDEAEVMKNPGYSWIEHENKTQSIKVDHNFHEMNDEVGADNKGIPCYVQLLHLHHLKQVTDVGMRGEHQIWPACTQQVPSASASTTLPELLLLLLLDLVQQVDADTV</sequence>
<organism evidence="3 4">
    <name type="scientific">Dillenia turbinata</name>
    <dbReference type="NCBI Taxonomy" id="194707"/>
    <lineage>
        <taxon>Eukaryota</taxon>
        <taxon>Viridiplantae</taxon>
        <taxon>Streptophyta</taxon>
        <taxon>Embryophyta</taxon>
        <taxon>Tracheophyta</taxon>
        <taxon>Spermatophyta</taxon>
        <taxon>Magnoliopsida</taxon>
        <taxon>eudicotyledons</taxon>
        <taxon>Gunneridae</taxon>
        <taxon>Pentapetalae</taxon>
        <taxon>Dilleniales</taxon>
        <taxon>Dilleniaceae</taxon>
        <taxon>Dillenia</taxon>
    </lineage>
</organism>
<dbReference type="Pfam" id="PF13041">
    <property type="entry name" value="PPR_2"/>
    <property type="match status" value="3"/>
</dbReference>
<evidence type="ECO:0000313" key="3">
    <source>
        <dbReference type="EMBL" id="KAK6917056.1"/>
    </source>
</evidence>
<dbReference type="Pfam" id="PF01535">
    <property type="entry name" value="PPR"/>
    <property type="match status" value="3"/>
</dbReference>
<feature type="repeat" description="PPR" evidence="2">
    <location>
        <begin position="70"/>
        <end position="104"/>
    </location>
</feature>
<comment type="caution">
    <text evidence="3">The sequence shown here is derived from an EMBL/GenBank/DDBJ whole genome shotgun (WGS) entry which is preliminary data.</text>
</comment>
<evidence type="ECO:0000313" key="4">
    <source>
        <dbReference type="Proteomes" id="UP001370490"/>
    </source>
</evidence>